<keyword evidence="2" id="KW-1185">Reference proteome</keyword>
<gene>
    <name evidence="1" type="ORF">KDI_35740</name>
</gene>
<evidence type="ECO:0008006" key="3">
    <source>
        <dbReference type="Google" id="ProtNLM"/>
    </source>
</evidence>
<comment type="caution">
    <text evidence="1">The sequence shown here is derived from an EMBL/GenBank/DDBJ whole genome shotgun (WGS) entry which is preliminary data.</text>
</comment>
<sequence length="75" mass="9144">MKLFRNAQNEKSVVAQNNEIELSDQELASVSGGCGNEYRFDREHEHRHYGHQDEDCYHSEHHHYERRRRHHHDCF</sequence>
<reference evidence="1 2" key="1">
    <citation type="submission" date="2019-01" db="EMBL/GenBank/DDBJ databases">
        <title>Draft genome sequence of Dictyobacter sp. Uno17.</title>
        <authorList>
            <person name="Wang C.M."/>
            <person name="Zheng Y."/>
            <person name="Sakai Y."/>
            <person name="Abe K."/>
            <person name="Yokota A."/>
            <person name="Yabe S."/>
        </authorList>
    </citation>
    <scope>NUCLEOTIDE SEQUENCE [LARGE SCALE GENOMIC DNA]</scope>
    <source>
        <strain evidence="1 2">Uno17</strain>
    </source>
</reference>
<dbReference type="Proteomes" id="UP000322530">
    <property type="component" value="Unassembled WGS sequence"/>
</dbReference>
<protein>
    <recommendedName>
        <fullName evidence="3">Bacteriocin</fullName>
    </recommendedName>
</protein>
<dbReference type="NCBIfam" id="TIGR01847">
    <property type="entry name" value="bacteriocin_sig"/>
    <property type="match status" value="1"/>
</dbReference>
<dbReference type="EMBL" id="BIXY01000057">
    <property type="protein sequence ID" value="GCF10010.1"/>
    <property type="molecule type" value="Genomic_DNA"/>
</dbReference>
<dbReference type="InterPro" id="IPR010133">
    <property type="entry name" value="Bacteriocin_signal_seq"/>
</dbReference>
<accession>A0A5A5TEL6</accession>
<dbReference type="RefSeq" id="WP_149402916.1">
    <property type="nucleotide sequence ID" value="NZ_BIXY01000057.1"/>
</dbReference>
<dbReference type="AlphaFoldDB" id="A0A5A5TEL6"/>
<proteinExistence type="predicted"/>
<name>A0A5A5TEL6_9CHLR</name>
<organism evidence="1 2">
    <name type="scientific">Dictyobacter arantiisoli</name>
    <dbReference type="NCBI Taxonomy" id="2014874"/>
    <lineage>
        <taxon>Bacteria</taxon>
        <taxon>Bacillati</taxon>
        <taxon>Chloroflexota</taxon>
        <taxon>Ktedonobacteria</taxon>
        <taxon>Ktedonobacterales</taxon>
        <taxon>Dictyobacteraceae</taxon>
        <taxon>Dictyobacter</taxon>
    </lineage>
</organism>
<evidence type="ECO:0000313" key="1">
    <source>
        <dbReference type="EMBL" id="GCF10010.1"/>
    </source>
</evidence>
<evidence type="ECO:0000313" key="2">
    <source>
        <dbReference type="Proteomes" id="UP000322530"/>
    </source>
</evidence>